<accession>A0ABS8VS19</accession>
<keyword evidence="1" id="KW-0812">Transmembrane</keyword>
<keyword evidence="3" id="KW-1185">Reference proteome</keyword>
<proteinExistence type="predicted"/>
<gene>
    <name evidence="2" type="ORF">LWC05_02370</name>
</gene>
<evidence type="ECO:0000256" key="1">
    <source>
        <dbReference type="SAM" id="Phobius"/>
    </source>
</evidence>
<dbReference type="EMBL" id="JAJSOJ010000007">
    <property type="protein sequence ID" value="MCE0742743.1"/>
    <property type="molecule type" value="Genomic_DNA"/>
</dbReference>
<organism evidence="2 3">
    <name type="scientific">Acetobacter sicerae</name>
    <dbReference type="NCBI Taxonomy" id="85325"/>
    <lineage>
        <taxon>Bacteria</taxon>
        <taxon>Pseudomonadati</taxon>
        <taxon>Pseudomonadota</taxon>
        <taxon>Alphaproteobacteria</taxon>
        <taxon>Acetobacterales</taxon>
        <taxon>Acetobacteraceae</taxon>
        <taxon>Acetobacter</taxon>
    </lineage>
</organism>
<evidence type="ECO:0000313" key="2">
    <source>
        <dbReference type="EMBL" id="MCE0742743.1"/>
    </source>
</evidence>
<feature type="transmembrane region" description="Helical" evidence="1">
    <location>
        <begin position="25"/>
        <end position="42"/>
    </location>
</feature>
<name>A0ABS8VS19_9PROT</name>
<evidence type="ECO:0000313" key="3">
    <source>
        <dbReference type="Proteomes" id="UP001521074"/>
    </source>
</evidence>
<sequence length="268" mass="30918">MTKDSRLADPFETNIQNPRRRRKTWGVLIVALVLAGGVLVLWPQEKPRSQTYIVGGYCYSVPPGYAVTYTGWTEQQHGSMLMLLARLPDLIPNAYKLYHPDRDGSNPFFDKGSVDMILSSNEVDNVSGQALKDRMLTPNPYYVKLKEHYKDFDIYKWHSNWIYVRGSGMNTKALYCDGIRKQPDWNRTDRTQGRYGTCNTVFPLFEKDHDQYVYDHAIKLTFGGSHLQDIDDIEKQVRALVLSWQSGRVTDGHCPEASGRKEHENKFF</sequence>
<protein>
    <submittedName>
        <fullName evidence="2">Uncharacterized protein</fullName>
    </submittedName>
</protein>
<keyword evidence="1" id="KW-0472">Membrane</keyword>
<dbReference type="RefSeq" id="WP_232876274.1">
    <property type="nucleotide sequence ID" value="NZ_JAJSOJ010000007.1"/>
</dbReference>
<reference evidence="2 3" key="1">
    <citation type="submission" date="2021-12" db="EMBL/GenBank/DDBJ databases">
        <title>Genome sequence of Acetobacter sicerae DmPark20a_162.</title>
        <authorList>
            <person name="Chaston J.M."/>
        </authorList>
    </citation>
    <scope>NUCLEOTIDE SEQUENCE [LARGE SCALE GENOMIC DNA]</scope>
    <source>
        <strain evidence="2 3">DmPark20a_162</strain>
    </source>
</reference>
<keyword evidence="1" id="KW-1133">Transmembrane helix</keyword>
<comment type="caution">
    <text evidence="2">The sequence shown here is derived from an EMBL/GenBank/DDBJ whole genome shotgun (WGS) entry which is preliminary data.</text>
</comment>
<dbReference type="Proteomes" id="UP001521074">
    <property type="component" value="Unassembled WGS sequence"/>
</dbReference>